<keyword evidence="2" id="KW-0723">Serine/threonine-protein kinase</keyword>
<dbReference type="Proteomes" id="UP000326354">
    <property type="component" value="Chromosome"/>
</dbReference>
<dbReference type="OrthoDB" id="6111975at2"/>
<dbReference type="InterPro" id="IPR013783">
    <property type="entry name" value="Ig-like_fold"/>
</dbReference>
<dbReference type="RefSeq" id="WP_151966952.1">
    <property type="nucleotide sequence ID" value="NZ_AP019860.1"/>
</dbReference>
<dbReference type="EMBL" id="AP019860">
    <property type="protein sequence ID" value="BBM82716.1"/>
    <property type="molecule type" value="Genomic_DNA"/>
</dbReference>
<keyword evidence="4 7" id="KW-0547">Nucleotide-binding</keyword>
<dbReference type="AlphaFoldDB" id="A0A5S9F1M1"/>
<accession>A0A5S9F1M1</accession>
<feature type="binding site" evidence="7">
    <location>
        <position position="44"/>
    </location>
    <ligand>
        <name>ATP</name>
        <dbReference type="ChEBI" id="CHEBI:30616"/>
    </ligand>
</feature>
<sequence>MNIKNLAKDAMVLHYKIEKKLGQGGMGVVYKAIDTKLQRNVAIKFLLGNYDEKSAKTQRFWEEARSVAQLMHGNIMGIHHLETHNTPFLVMSYIEGMSLQKKLKNHRFAIPETVKCIIKIAQAMHYAHQQGVIHRDLKPENIMIDNNNEPIIMDFGLAKRRESDTKISRAGDIFGTPRYMSPEQAKGENDTIDHRTDIFSLGIILYEMLTESIPFKGDSVFMMMRATVEKDPVPPREINPQIPVALEKVCLKALAKSREDRYSTAQEFAHHLQHLLSPQTQVLPQTHAAPRKKRIAPRKMRTSKATLASQKTVLQTQRHNKKFIYSMVGGIAGIVVIFMVLSFSGNDNAKTEKAGLFEEYMQKAEKAFIENNYVSAREYLRLALEQQPSEKAQALLNAIDLAEKKTPKTPLQLVVGSPTEEVKTNQNVWVIRGRVTGESPRVFCGKIDAQVNDNQFELRLPLEGEGKKQYQIVATDQNGKRQQTVVYFLLDKTPPVVSVDAPQFIIEKQINIRVDVSESNPWKASIDGKILPTKGKESFVFVHSLVPGENNVTLKVEDCAGNITTKKFSTNYSDKCPPPTIVFPKKNNFSTPRKRIKIKCLADPLYDRVYVNKKVATRFGKYFTRMISLSKGENSIQVVANDRFDRKSHKEFKIYRTKNILEKIKDGVERKKQLADKNNKVEDKNARKRHISTIMKKNFHATDYKFKDDGFVEMTYVFNDYSCLQDFDIIPNATTQMHKDHFEITAGLIPVGMSNKVEFNGDVAVEISFLSNSTNRSYALGVCFAALNGYTLEIDERKGHFVLRKGIGLFAPALVPPMKNKSISVNRNRMLVMKLTKKGNLITGQYKKRTLCYTKNAKLQKGRVGIVSFLNTSLKLYKLKMAGYVDQQWLQKLR</sequence>
<dbReference type="PROSITE" id="PS00107">
    <property type="entry name" value="PROTEIN_KINASE_ATP"/>
    <property type="match status" value="1"/>
</dbReference>
<evidence type="ECO:0000256" key="2">
    <source>
        <dbReference type="ARBA" id="ARBA00022527"/>
    </source>
</evidence>
<keyword evidence="5 10" id="KW-0418">Kinase</keyword>
<dbReference type="InterPro" id="IPR008271">
    <property type="entry name" value="Ser/Thr_kinase_AS"/>
</dbReference>
<keyword evidence="3" id="KW-0808">Transferase</keyword>
<dbReference type="PROSITE" id="PS00108">
    <property type="entry name" value="PROTEIN_KINASE_ST"/>
    <property type="match status" value="1"/>
</dbReference>
<evidence type="ECO:0000256" key="8">
    <source>
        <dbReference type="SAM" id="Phobius"/>
    </source>
</evidence>
<dbReference type="InterPro" id="IPR000719">
    <property type="entry name" value="Prot_kinase_dom"/>
</dbReference>
<dbReference type="EC" id="2.7.11.1" evidence="1"/>
<evidence type="ECO:0000256" key="7">
    <source>
        <dbReference type="PROSITE-ProRule" id="PRU10141"/>
    </source>
</evidence>
<dbReference type="KEGG" id="uam:UABAM_01059"/>
<dbReference type="PROSITE" id="PS50011">
    <property type="entry name" value="PROTEIN_KINASE_DOM"/>
    <property type="match status" value="1"/>
</dbReference>
<evidence type="ECO:0000256" key="3">
    <source>
        <dbReference type="ARBA" id="ARBA00022679"/>
    </source>
</evidence>
<gene>
    <name evidence="10" type="ORF">UABAM_01059</name>
</gene>
<dbReference type="PANTHER" id="PTHR43289:SF34">
    <property type="entry name" value="SERINE_THREONINE-PROTEIN KINASE YBDM-RELATED"/>
    <property type="match status" value="1"/>
</dbReference>
<dbReference type="Gene3D" id="3.30.200.20">
    <property type="entry name" value="Phosphorylase Kinase, domain 1"/>
    <property type="match status" value="1"/>
</dbReference>
<keyword evidence="8" id="KW-0472">Membrane</keyword>
<dbReference type="Gene3D" id="2.60.40.10">
    <property type="entry name" value="Immunoglobulins"/>
    <property type="match status" value="1"/>
</dbReference>
<organism evidence="10 11">
    <name type="scientific">Uabimicrobium amorphum</name>
    <dbReference type="NCBI Taxonomy" id="2596890"/>
    <lineage>
        <taxon>Bacteria</taxon>
        <taxon>Pseudomonadati</taxon>
        <taxon>Planctomycetota</taxon>
        <taxon>Candidatus Uabimicrobiia</taxon>
        <taxon>Candidatus Uabimicrobiales</taxon>
        <taxon>Candidatus Uabimicrobiaceae</taxon>
        <taxon>Candidatus Uabimicrobium</taxon>
    </lineage>
</organism>
<feature type="transmembrane region" description="Helical" evidence="8">
    <location>
        <begin position="323"/>
        <end position="343"/>
    </location>
</feature>
<dbReference type="GO" id="GO:0004674">
    <property type="term" value="F:protein serine/threonine kinase activity"/>
    <property type="evidence" value="ECO:0007669"/>
    <property type="project" value="UniProtKB-KW"/>
</dbReference>
<dbReference type="FunFam" id="1.10.510.10:FF:000021">
    <property type="entry name" value="Serine/threonine protein kinase"/>
    <property type="match status" value="1"/>
</dbReference>
<feature type="domain" description="Protein kinase" evidence="9">
    <location>
        <begin position="15"/>
        <end position="273"/>
    </location>
</feature>
<dbReference type="PANTHER" id="PTHR43289">
    <property type="entry name" value="MITOGEN-ACTIVATED PROTEIN KINASE KINASE KINASE 20-RELATED"/>
    <property type="match status" value="1"/>
</dbReference>
<dbReference type="InterPro" id="IPR017441">
    <property type="entry name" value="Protein_kinase_ATP_BS"/>
</dbReference>
<reference evidence="10 11" key="1">
    <citation type="submission" date="2019-08" db="EMBL/GenBank/DDBJ databases">
        <title>Complete genome sequence of Candidatus Uab amorphum.</title>
        <authorList>
            <person name="Shiratori T."/>
            <person name="Suzuki S."/>
            <person name="Kakizawa Y."/>
            <person name="Ishida K."/>
        </authorList>
    </citation>
    <scope>NUCLEOTIDE SEQUENCE [LARGE SCALE GENOMIC DNA]</scope>
    <source>
        <strain evidence="10 11">SRT547</strain>
    </source>
</reference>
<evidence type="ECO:0000259" key="9">
    <source>
        <dbReference type="PROSITE" id="PS50011"/>
    </source>
</evidence>
<name>A0A5S9F1M1_UABAM</name>
<evidence type="ECO:0000256" key="5">
    <source>
        <dbReference type="ARBA" id="ARBA00022777"/>
    </source>
</evidence>
<keyword evidence="6 7" id="KW-0067">ATP-binding</keyword>
<keyword evidence="8" id="KW-0812">Transmembrane</keyword>
<evidence type="ECO:0000256" key="1">
    <source>
        <dbReference type="ARBA" id="ARBA00012513"/>
    </source>
</evidence>
<proteinExistence type="predicted"/>
<keyword evidence="11" id="KW-1185">Reference proteome</keyword>
<keyword evidence="8" id="KW-1133">Transmembrane helix</keyword>
<evidence type="ECO:0000313" key="11">
    <source>
        <dbReference type="Proteomes" id="UP000326354"/>
    </source>
</evidence>
<dbReference type="CDD" id="cd14014">
    <property type="entry name" value="STKc_PknB_like"/>
    <property type="match status" value="1"/>
</dbReference>
<dbReference type="GO" id="GO:0005524">
    <property type="term" value="F:ATP binding"/>
    <property type="evidence" value="ECO:0007669"/>
    <property type="project" value="UniProtKB-UniRule"/>
</dbReference>
<dbReference type="Pfam" id="PF00069">
    <property type="entry name" value="Pkinase"/>
    <property type="match status" value="1"/>
</dbReference>
<dbReference type="SUPFAM" id="SSF56112">
    <property type="entry name" value="Protein kinase-like (PK-like)"/>
    <property type="match status" value="1"/>
</dbReference>
<protein>
    <recommendedName>
        <fullName evidence="1">non-specific serine/threonine protein kinase</fullName>
        <ecNumber evidence="1">2.7.11.1</ecNumber>
    </recommendedName>
</protein>
<dbReference type="SMART" id="SM00220">
    <property type="entry name" value="S_TKc"/>
    <property type="match status" value="1"/>
</dbReference>
<dbReference type="Gene3D" id="1.10.510.10">
    <property type="entry name" value="Transferase(Phosphotransferase) domain 1"/>
    <property type="match status" value="1"/>
</dbReference>
<evidence type="ECO:0000256" key="6">
    <source>
        <dbReference type="ARBA" id="ARBA00022840"/>
    </source>
</evidence>
<evidence type="ECO:0000313" key="10">
    <source>
        <dbReference type="EMBL" id="BBM82716.1"/>
    </source>
</evidence>
<evidence type="ECO:0000256" key="4">
    <source>
        <dbReference type="ARBA" id="ARBA00022741"/>
    </source>
</evidence>
<dbReference type="InterPro" id="IPR011009">
    <property type="entry name" value="Kinase-like_dom_sf"/>
</dbReference>